<dbReference type="Gene3D" id="1.10.10.10">
    <property type="entry name" value="Winged helix-like DNA-binding domain superfamily/Winged helix DNA-binding domain"/>
    <property type="match status" value="1"/>
</dbReference>
<dbReference type="Pfam" id="PF24034">
    <property type="entry name" value="DUF7343"/>
    <property type="match status" value="1"/>
</dbReference>
<feature type="domain" description="DUF7343" evidence="2">
    <location>
        <begin position="9"/>
        <end position="63"/>
    </location>
</feature>
<feature type="compositionally biased region" description="Acidic residues" evidence="1">
    <location>
        <begin position="76"/>
        <end position="89"/>
    </location>
</feature>
<dbReference type="SUPFAM" id="SSF46785">
    <property type="entry name" value="Winged helix' DNA-binding domain"/>
    <property type="match status" value="1"/>
</dbReference>
<dbReference type="InterPro" id="IPR055767">
    <property type="entry name" value="DUF7343"/>
</dbReference>
<dbReference type="RefSeq" id="WP_179169021.1">
    <property type="nucleotide sequence ID" value="NZ_CP058529.1"/>
</dbReference>
<sequence>MDLQPDEFFTGLVEDEGGTLPQKEFTEFTDLSSSTISRILQEMENDGQVVRLQVGRENIVCLPEHVPSDDVTTTGDPDDTDDADDRLRV</sequence>
<name>A0A7D5GBE4_9EURY</name>
<evidence type="ECO:0000313" key="3">
    <source>
        <dbReference type="EMBL" id="QLG27446.1"/>
    </source>
</evidence>
<gene>
    <name evidence="3" type="ORF">HUG10_07735</name>
</gene>
<evidence type="ECO:0000256" key="1">
    <source>
        <dbReference type="SAM" id="MobiDB-lite"/>
    </source>
</evidence>
<keyword evidence="4" id="KW-1185">Reference proteome</keyword>
<proteinExistence type="predicted"/>
<dbReference type="Proteomes" id="UP000509750">
    <property type="component" value="Chromosome"/>
</dbReference>
<evidence type="ECO:0000313" key="4">
    <source>
        <dbReference type="Proteomes" id="UP000509750"/>
    </source>
</evidence>
<dbReference type="AlphaFoldDB" id="A0A7D5GBE4"/>
<evidence type="ECO:0000259" key="2">
    <source>
        <dbReference type="Pfam" id="PF24034"/>
    </source>
</evidence>
<dbReference type="InterPro" id="IPR036390">
    <property type="entry name" value="WH_DNA-bd_sf"/>
</dbReference>
<dbReference type="KEGG" id="halg:HUG10_07735"/>
<dbReference type="EMBL" id="CP058529">
    <property type="protein sequence ID" value="QLG27446.1"/>
    <property type="molecule type" value="Genomic_DNA"/>
</dbReference>
<protein>
    <recommendedName>
        <fullName evidence="2">DUF7343 domain-containing protein</fullName>
    </recommendedName>
</protein>
<reference evidence="3 4" key="1">
    <citation type="submission" date="2020-07" db="EMBL/GenBank/DDBJ databases">
        <title>Gai3-2, isolated from salt lake.</title>
        <authorList>
            <person name="Cui H."/>
            <person name="Shi X."/>
        </authorList>
    </citation>
    <scope>NUCLEOTIDE SEQUENCE [LARGE SCALE GENOMIC DNA]</scope>
    <source>
        <strain evidence="3 4">Gai3-2</strain>
    </source>
</reference>
<dbReference type="OrthoDB" id="284722at2157"/>
<dbReference type="GeneID" id="56028714"/>
<feature type="region of interest" description="Disordered" evidence="1">
    <location>
        <begin position="65"/>
        <end position="89"/>
    </location>
</feature>
<organism evidence="3 4">
    <name type="scientific">Halorarum halophilum</name>
    <dbReference type="NCBI Taxonomy" id="2743090"/>
    <lineage>
        <taxon>Archaea</taxon>
        <taxon>Methanobacteriati</taxon>
        <taxon>Methanobacteriota</taxon>
        <taxon>Stenosarchaea group</taxon>
        <taxon>Halobacteria</taxon>
        <taxon>Halobacteriales</taxon>
        <taxon>Haloferacaceae</taxon>
        <taxon>Halorarum</taxon>
    </lineage>
</organism>
<dbReference type="InterPro" id="IPR036388">
    <property type="entry name" value="WH-like_DNA-bd_sf"/>
</dbReference>
<accession>A0A7D5GBE4</accession>